<keyword evidence="11 13" id="KW-0961">Cell wall biogenesis/degradation</keyword>
<dbReference type="SUPFAM" id="SSF56059">
    <property type="entry name" value="Glutathione synthetase ATP-binding domain-like"/>
    <property type="match status" value="1"/>
</dbReference>
<keyword evidence="5 13" id="KW-0963">Cytoplasm</keyword>
<organism evidence="18 19">
    <name type="scientific">Cloacimonas acidaminovorans (strain Evry)</name>
    <dbReference type="NCBI Taxonomy" id="459349"/>
    <lineage>
        <taxon>Bacteria</taxon>
        <taxon>Pseudomonadati</taxon>
        <taxon>Candidatus Cloacimonadota</taxon>
        <taxon>Candidatus Cloacimonadia</taxon>
        <taxon>Candidatus Cloacimonadales</taxon>
        <taxon>Candidatus Cloacimonadaceae</taxon>
        <taxon>Candidatus Cloacimonas</taxon>
    </lineage>
</organism>
<keyword evidence="6 13" id="KW-0436">Ligase</keyword>
<comment type="cofactor">
    <cofactor evidence="1">
        <name>Mn(2+)</name>
        <dbReference type="ChEBI" id="CHEBI:29035"/>
    </cofactor>
</comment>
<dbReference type="InterPro" id="IPR016185">
    <property type="entry name" value="PreATP-grasp_dom_sf"/>
</dbReference>
<evidence type="ECO:0000259" key="17">
    <source>
        <dbReference type="PROSITE" id="PS50975"/>
    </source>
</evidence>
<dbReference type="NCBIfam" id="NF002378">
    <property type="entry name" value="PRK01372.1"/>
    <property type="match status" value="1"/>
</dbReference>
<comment type="catalytic activity">
    <reaction evidence="12 13">
        <text>2 D-alanine + ATP = D-alanyl-D-alanine + ADP + phosphate + H(+)</text>
        <dbReference type="Rhea" id="RHEA:11224"/>
        <dbReference type="ChEBI" id="CHEBI:15378"/>
        <dbReference type="ChEBI" id="CHEBI:30616"/>
        <dbReference type="ChEBI" id="CHEBI:43474"/>
        <dbReference type="ChEBI" id="CHEBI:57416"/>
        <dbReference type="ChEBI" id="CHEBI:57822"/>
        <dbReference type="ChEBI" id="CHEBI:456216"/>
        <dbReference type="EC" id="6.3.2.4"/>
    </reaction>
</comment>
<comment type="subcellular location">
    <subcellularLocation>
        <location evidence="2 13">Cytoplasm</location>
    </subcellularLocation>
</comment>
<dbReference type="STRING" id="459349.CLOAM1339"/>
<keyword evidence="15" id="KW-0464">Manganese</keyword>
<dbReference type="KEGG" id="caci:CLOAM1339"/>
<dbReference type="HAMAP" id="MF_00047">
    <property type="entry name" value="Dala_Dala_lig"/>
    <property type="match status" value="1"/>
</dbReference>
<evidence type="ECO:0000256" key="8">
    <source>
        <dbReference type="ARBA" id="ARBA00022840"/>
    </source>
</evidence>
<evidence type="ECO:0000256" key="7">
    <source>
        <dbReference type="ARBA" id="ARBA00022741"/>
    </source>
</evidence>
<dbReference type="PIRSF" id="PIRSF039102">
    <property type="entry name" value="Ddl/VanB"/>
    <property type="match status" value="1"/>
</dbReference>
<feature type="binding site" evidence="15">
    <location>
        <position position="262"/>
    </location>
    <ligand>
        <name>Mg(2+)</name>
        <dbReference type="ChEBI" id="CHEBI:18420"/>
        <label>1</label>
    </ligand>
</feature>
<dbReference type="UniPathway" id="UPA00219"/>
<reference evidence="18 19" key="1">
    <citation type="journal article" date="2008" name="J. Bacteriol.">
        <title>'Candidatus Cloacamonas acidaminovorans': genome sequence reconstruction provides a first glimpse of a new bacterial division.</title>
        <authorList>
            <person name="Pelletier E."/>
            <person name="Kreimeyer A."/>
            <person name="Bocs S."/>
            <person name="Rouy Z."/>
            <person name="Gyapay G."/>
            <person name="Chouari R."/>
            <person name="Riviere D."/>
            <person name="Ganesan A."/>
            <person name="Daegelen P."/>
            <person name="Sghir A."/>
            <person name="Cohen G.N."/>
            <person name="Medigue C."/>
            <person name="Weissenbach J."/>
            <person name="Le Paslier D."/>
        </authorList>
    </citation>
    <scope>NUCLEOTIDE SEQUENCE [LARGE SCALE GENOMIC DNA]</scope>
    <source>
        <strain evidence="19">Evry</strain>
    </source>
</reference>
<dbReference type="GO" id="GO:0005524">
    <property type="term" value="F:ATP binding"/>
    <property type="evidence" value="ECO:0007669"/>
    <property type="project" value="UniProtKB-UniRule"/>
</dbReference>
<feature type="active site" evidence="14">
    <location>
        <position position="14"/>
    </location>
</feature>
<evidence type="ECO:0000256" key="1">
    <source>
        <dbReference type="ARBA" id="ARBA00001936"/>
    </source>
</evidence>
<evidence type="ECO:0000256" key="16">
    <source>
        <dbReference type="PROSITE-ProRule" id="PRU00409"/>
    </source>
</evidence>
<dbReference type="HOGENOM" id="CLU_039268_1_1_0"/>
<dbReference type="Gene3D" id="3.30.1490.20">
    <property type="entry name" value="ATP-grasp fold, A domain"/>
    <property type="match status" value="1"/>
</dbReference>
<dbReference type="PROSITE" id="PS50975">
    <property type="entry name" value="ATP_GRASP"/>
    <property type="match status" value="1"/>
</dbReference>
<dbReference type="PROSITE" id="PS00844">
    <property type="entry name" value="DALA_DALA_LIGASE_2"/>
    <property type="match status" value="1"/>
</dbReference>
<dbReference type="Pfam" id="PF07478">
    <property type="entry name" value="Dala_Dala_lig_C"/>
    <property type="match status" value="1"/>
</dbReference>
<evidence type="ECO:0000256" key="4">
    <source>
        <dbReference type="ARBA" id="ARBA00012216"/>
    </source>
</evidence>
<comment type="pathway">
    <text evidence="13">Cell wall biogenesis; peptidoglycan biosynthesis.</text>
</comment>
<evidence type="ECO:0000313" key="19">
    <source>
        <dbReference type="Proteomes" id="UP000002019"/>
    </source>
</evidence>
<sequence>MEKIVVLKGGTSPEREVSLVSGAEIASALRNMGYIVQEIDPADYPKLSDLLTAVQNEQPLLVFNGLHGGSGENGELQAALSLAGIKFTGSGFKASCFSMDKYISKLIALAEGIPVPKYILMREDLLEDYQDVEDYSGFSNQLGLPIIVKPNDAGSSVGISRVECLEDLKPAVQKALQYSHSVLLEEYIPGRELTVTIIDSEAYPVVEIKPLEGWYDYTNKYTHGKTKYEAPAQIDDTVAKLLQLYALRLWKAFGLSGYARIDFRYDGLKPYFLEVNTLPGMTSLSLTPMAAKAAGMSFQELLQKIIYIAAKEGR</sequence>
<dbReference type="PANTHER" id="PTHR23132">
    <property type="entry name" value="D-ALANINE--D-ALANINE LIGASE"/>
    <property type="match status" value="1"/>
</dbReference>
<evidence type="ECO:0000256" key="10">
    <source>
        <dbReference type="ARBA" id="ARBA00022984"/>
    </source>
</evidence>
<evidence type="ECO:0000256" key="12">
    <source>
        <dbReference type="ARBA" id="ARBA00047614"/>
    </source>
</evidence>
<protein>
    <recommendedName>
        <fullName evidence="4 13">D-alanine--D-alanine ligase</fullName>
        <ecNumber evidence="4 13">6.3.2.4</ecNumber>
    </recommendedName>
    <alternativeName>
        <fullName evidence="13">D-Ala-D-Ala ligase</fullName>
    </alternativeName>
    <alternativeName>
        <fullName evidence="13">D-alanylalanine synthetase</fullName>
    </alternativeName>
</protein>
<dbReference type="SUPFAM" id="SSF52440">
    <property type="entry name" value="PreATP-grasp domain"/>
    <property type="match status" value="1"/>
</dbReference>
<dbReference type="GO" id="GO:0005737">
    <property type="term" value="C:cytoplasm"/>
    <property type="evidence" value="ECO:0007669"/>
    <property type="project" value="UniProtKB-SubCell"/>
</dbReference>
<dbReference type="InterPro" id="IPR011095">
    <property type="entry name" value="Dala_Dala_lig_C"/>
</dbReference>
<feature type="active site" evidence="14">
    <location>
        <position position="285"/>
    </location>
</feature>
<feature type="binding site" evidence="15">
    <location>
        <position position="276"/>
    </location>
    <ligand>
        <name>Mg(2+)</name>
        <dbReference type="ChEBI" id="CHEBI:18420"/>
        <label>2</label>
    </ligand>
</feature>
<dbReference type="eggNOG" id="COG1181">
    <property type="taxonomic scope" value="Bacteria"/>
</dbReference>
<evidence type="ECO:0000256" key="13">
    <source>
        <dbReference type="HAMAP-Rule" id="MF_00047"/>
    </source>
</evidence>
<dbReference type="GO" id="GO:0046872">
    <property type="term" value="F:metal ion binding"/>
    <property type="evidence" value="ECO:0007669"/>
    <property type="project" value="UniProtKB-KW"/>
</dbReference>
<keyword evidence="10 13" id="KW-0573">Peptidoglycan synthesis</keyword>
<dbReference type="InterPro" id="IPR013815">
    <property type="entry name" value="ATP_grasp_subdomain_1"/>
</dbReference>
<gene>
    <name evidence="18" type="primary">ddlB</name>
    <name evidence="13" type="synonym">ddl</name>
    <name evidence="18" type="ordered locus">CLOAM1339</name>
</gene>
<feature type="binding site" evidence="15">
    <location>
        <position position="274"/>
    </location>
    <ligand>
        <name>Mg(2+)</name>
        <dbReference type="ChEBI" id="CHEBI:18420"/>
        <label>1</label>
    </ligand>
</feature>
<dbReference type="RefSeq" id="WP_015425053.1">
    <property type="nucleotide sequence ID" value="NC_020449.1"/>
</dbReference>
<feature type="binding site" evidence="15">
    <location>
        <position position="274"/>
    </location>
    <ligand>
        <name>Mg(2+)</name>
        <dbReference type="ChEBI" id="CHEBI:18420"/>
        <label>2</label>
    </ligand>
</feature>
<dbReference type="GO" id="GO:0008716">
    <property type="term" value="F:D-alanine-D-alanine ligase activity"/>
    <property type="evidence" value="ECO:0007669"/>
    <property type="project" value="UniProtKB-UniRule"/>
</dbReference>
<dbReference type="NCBIfam" id="TIGR01205">
    <property type="entry name" value="D_ala_D_alaTIGR"/>
    <property type="match status" value="1"/>
</dbReference>
<feature type="domain" description="ATP-grasp" evidence="17">
    <location>
        <begin position="105"/>
        <end position="307"/>
    </location>
</feature>
<dbReference type="InterPro" id="IPR005905">
    <property type="entry name" value="D_ala_D_ala"/>
</dbReference>
<evidence type="ECO:0000256" key="14">
    <source>
        <dbReference type="PIRSR" id="PIRSR039102-1"/>
    </source>
</evidence>
<dbReference type="EMBL" id="CU466930">
    <property type="protein sequence ID" value="CAO81195.1"/>
    <property type="molecule type" value="Genomic_DNA"/>
</dbReference>
<feature type="active site" evidence="14">
    <location>
        <position position="155"/>
    </location>
</feature>
<dbReference type="GO" id="GO:0008360">
    <property type="term" value="P:regulation of cell shape"/>
    <property type="evidence" value="ECO:0007669"/>
    <property type="project" value="UniProtKB-KW"/>
</dbReference>
<dbReference type="Gene3D" id="3.40.50.20">
    <property type="match status" value="1"/>
</dbReference>
<keyword evidence="15" id="KW-0460">Magnesium</keyword>
<dbReference type="GO" id="GO:0071555">
    <property type="term" value="P:cell wall organization"/>
    <property type="evidence" value="ECO:0007669"/>
    <property type="project" value="UniProtKB-KW"/>
</dbReference>
<evidence type="ECO:0000256" key="2">
    <source>
        <dbReference type="ARBA" id="ARBA00004496"/>
    </source>
</evidence>
<keyword evidence="15" id="KW-0479">Metal-binding</keyword>
<comment type="function">
    <text evidence="13">Cell wall formation.</text>
</comment>
<dbReference type="PANTHER" id="PTHR23132:SF23">
    <property type="entry name" value="D-ALANINE--D-ALANINE LIGASE B"/>
    <property type="match status" value="1"/>
</dbReference>
<evidence type="ECO:0000256" key="6">
    <source>
        <dbReference type="ARBA" id="ARBA00022598"/>
    </source>
</evidence>
<dbReference type="EC" id="6.3.2.4" evidence="4 13"/>
<dbReference type="Gene3D" id="3.30.470.20">
    <property type="entry name" value="ATP-grasp fold, B domain"/>
    <property type="match status" value="1"/>
</dbReference>
<evidence type="ECO:0000256" key="9">
    <source>
        <dbReference type="ARBA" id="ARBA00022960"/>
    </source>
</evidence>
<dbReference type="PROSITE" id="PS00843">
    <property type="entry name" value="DALA_DALA_LIGASE_1"/>
    <property type="match status" value="1"/>
</dbReference>
<keyword evidence="19" id="KW-1185">Reference proteome</keyword>
<name>B0VIQ4_CLOAI</name>
<evidence type="ECO:0000256" key="5">
    <source>
        <dbReference type="ARBA" id="ARBA00022490"/>
    </source>
</evidence>
<dbReference type="InterPro" id="IPR000291">
    <property type="entry name" value="D-Ala_lig_Van_CS"/>
</dbReference>
<keyword evidence="7 16" id="KW-0547">Nucleotide-binding</keyword>
<dbReference type="OrthoDB" id="9813261at2"/>
<evidence type="ECO:0000256" key="3">
    <source>
        <dbReference type="ARBA" id="ARBA00010871"/>
    </source>
</evidence>
<dbReference type="GO" id="GO:0009252">
    <property type="term" value="P:peptidoglycan biosynthetic process"/>
    <property type="evidence" value="ECO:0007669"/>
    <property type="project" value="UniProtKB-UniRule"/>
</dbReference>
<comment type="similarity">
    <text evidence="3 13">Belongs to the D-alanine--D-alanine ligase family.</text>
</comment>
<proteinExistence type="inferred from homology"/>
<evidence type="ECO:0000256" key="11">
    <source>
        <dbReference type="ARBA" id="ARBA00023316"/>
    </source>
</evidence>
<accession>B0VIQ4</accession>
<keyword evidence="9 13" id="KW-0133">Cell shape</keyword>
<dbReference type="InterPro" id="IPR011761">
    <property type="entry name" value="ATP-grasp"/>
</dbReference>
<evidence type="ECO:0000256" key="15">
    <source>
        <dbReference type="PIRSR" id="PIRSR039102-3"/>
    </source>
</evidence>
<keyword evidence="8 16" id="KW-0067">ATP-binding</keyword>
<dbReference type="AlphaFoldDB" id="B0VIQ4"/>
<comment type="cofactor">
    <cofactor evidence="15">
        <name>Mg(2+)</name>
        <dbReference type="ChEBI" id="CHEBI:18420"/>
    </cofactor>
    <cofactor evidence="15">
        <name>Mn(2+)</name>
        <dbReference type="ChEBI" id="CHEBI:29035"/>
    </cofactor>
    <text evidence="15">Binds 2 magnesium or manganese ions per subunit.</text>
</comment>
<evidence type="ECO:0000313" key="18">
    <source>
        <dbReference type="EMBL" id="CAO81195.1"/>
    </source>
</evidence>
<dbReference type="Proteomes" id="UP000002019">
    <property type="component" value="Chromosome"/>
</dbReference>